<dbReference type="EMBL" id="JACXSI010000003">
    <property type="protein sequence ID" value="MBD3107185.1"/>
    <property type="molecule type" value="Genomic_DNA"/>
</dbReference>
<keyword evidence="2" id="KW-1185">Reference proteome</keyword>
<comment type="caution">
    <text evidence="1">The sequence shown here is derived from an EMBL/GenBank/DDBJ whole genome shotgun (WGS) entry which is preliminary data.</text>
</comment>
<protein>
    <submittedName>
        <fullName evidence="1">Uncharacterized protein</fullName>
    </submittedName>
</protein>
<reference evidence="1" key="1">
    <citation type="submission" date="2020-09" db="EMBL/GenBank/DDBJ databases">
        <title>Bacillus faecalis sp. nov., a moderately halophilic bacterium isolated from cow faeces.</title>
        <authorList>
            <person name="Jiang L."/>
            <person name="Lee J."/>
        </authorList>
    </citation>
    <scope>NUCLEOTIDE SEQUENCE</scope>
    <source>
        <strain evidence="1">AGMB 02131</strain>
    </source>
</reference>
<sequence length="94" mass="10902">MNKLEMVNMKKLMDNTEALEHLYLVSPSQCTMIQEVAEALKILSKEFDREVEGKVIENDEKLQVMTLEYFKACRNAEEIFSNAVKCCELTGFKF</sequence>
<evidence type="ECO:0000313" key="1">
    <source>
        <dbReference type="EMBL" id="MBD3107185.1"/>
    </source>
</evidence>
<evidence type="ECO:0000313" key="2">
    <source>
        <dbReference type="Proteomes" id="UP000602076"/>
    </source>
</evidence>
<name>A0A927CWD5_9BACI</name>
<proteinExistence type="predicted"/>
<accession>A0A927CWD5</accession>
<dbReference type="RefSeq" id="WP_190996733.1">
    <property type="nucleotide sequence ID" value="NZ_JACXSI010000003.1"/>
</dbReference>
<dbReference type="Proteomes" id="UP000602076">
    <property type="component" value="Unassembled WGS sequence"/>
</dbReference>
<gene>
    <name evidence="1" type="ORF">IEO70_02230</name>
</gene>
<organism evidence="1 2">
    <name type="scientific">Peribacillus faecalis</name>
    <dbReference type="NCBI Taxonomy" id="2772559"/>
    <lineage>
        <taxon>Bacteria</taxon>
        <taxon>Bacillati</taxon>
        <taxon>Bacillota</taxon>
        <taxon>Bacilli</taxon>
        <taxon>Bacillales</taxon>
        <taxon>Bacillaceae</taxon>
        <taxon>Peribacillus</taxon>
    </lineage>
</organism>
<dbReference type="AlphaFoldDB" id="A0A927CWD5"/>